<sequence length="231" mass="24540">MSASRWLVLPGLACPASSFDAVRRLLPAHVSLDVRAHALTATAAQALADGPYHGVVGHSLGGLLALEAARTHPDRVPRVLLLDPTRLHEQGPPAPFRRGLLAVARAVTRAPGAARAAALVERRVDRWWARRGVVRTAQDRGPEAWRHGVDALAAGWDRAARVDALLATGRPRAEVVLAVPVRGAARERRADGRLATRTGARTVAVRRAGHLLMCDRPDAVAALLVALSDGP</sequence>
<organism evidence="2 3">
    <name type="scientific">Cellulomonas iranensis</name>
    <dbReference type="NCBI Taxonomy" id="76862"/>
    <lineage>
        <taxon>Bacteria</taxon>
        <taxon>Bacillati</taxon>
        <taxon>Actinomycetota</taxon>
        <taxon>Actinomycetes</taxon>
        <taxon>Micrococcales</taxon>
        <taxon>Cellulomonadaceae</taxon>
        <taxon>Cellulomonas</taxon>
    </lineage>
</organism>
<dbReference type="InterPro" id="IPR029058">
    <property type="entry name" value="AB_hydrolase_fold"/>
</dbReference>
<dbReference type="InterPro" id="IPR000073">
    <property type="entry name" value="AB_hydrolase_1"/>
</dbReference>
<accession>A0ABU0GMI2</accession>
<protein>
    <submittedName>
        <fullName evidence="2">Pimeloyl-ACP methyl ester carboxylesterase</fullName>
    </submittedName>
</protein>
<comment type="caution">
    <text evidence="2">The sequence shown here is derived from an EMBL/GenBank/DDBJ whole genome shotgun (WGS) entry which is preliminary data.</text>
</comment>
<keyword evidence="3" id="KW-1185">Reference proteome</keyword>
<reference evidence="2 3" key="1">
    <citation type="submission" date="2023-07" db="EMBL/GenBank/DDBJ databases">
        <title>Sequencing the genomes of 1000 actinobacteria strains.</title>
        <authorList>
            <person name="Klenk H.-P."/>
        </authorList>
    </citation>
    <scope>NUCLEOTIDE SEQUENCE [LARGE SCALE GENOMIC DNA]</scope>
    <source>
        <strain evidence="2 3">DSM 14785</strain>
    </source>
</reference>
<evidence type="ECO:0000313" key="2">
    <source>
        <dbReference type="EMBL" id="MDQ0426570.1"/>
    </source>
</evidence>
<feature type="domain" description="AB hydrolase-1" evidence="1">
    <location>
        <begin position="7"/>
        <end position="222"/>
    </location>
</feature>
<dbReference type="EMBL" id="JAUSVM010000001">
    <property type="protein sequence ID" value="MDQ0426570.1"/>
    <property type="molecule type" value="Genomic_DNA"/>
</dbReference>
<dbReference type="Pfam" id="PF12697">
    <property type="entry name" value="Abhydrolase_6"/>
    <property type="match status" value="1"/>
</dbReference>
<name>A0ABU0GMI2_9CELL</name>
<dbReference type="Gene3D" id="3.40.50.1820">
    <property type="entry name" value="alpha/beta hydrolase"/>
    <property type="match status" value="1"/>
</dbReference>
<dbReference type="RefSeq" id="WP_307416904.1">
    <property type="nucleotide sequence ID" value="NZ_JAUSVM010000001.1"/>
</dbReference>
<dbReference type="SUPFAM" id="SSF53474">
    <property type="entry name" value="alpha/beta-Hydrolases"/>
    <property type="match status" value="1"/>
</dbReference>
<evidence type="ECO:0000259" key="1">
    <source>
        <dbReference type="Pfam" id="PF12697"/>
    </source>
</evidence>
<evidence type="ECO:0000313" key="3">
    <source>
        <dbReference type="Proteomes" id="UP001240250"/>
    </source>
</evidence>
<gene>
    <name evidence="2" type="ORF">JO380_002951</name>
</gene>
<proteinExistence type="predicted"/>
<dbReference type="Proteomes" id="UP001240250">
    <property type="component" value="Unassembled WGS sequence"/>
</dbReference>